<dbReference type="EMBL" id="JACHVS010000001">
    <property type="protein sequence ID" value="MBB2994263.1"/>
    <property type="molecule type" value="Genomic_DNA"/>
</dbReference>
<proteinExistence type="predicted"/>
<accession>A0A839QF68</accession>
<keyword evidence="1" id="KW-0812">Transmembrane</keyword>
<gene>
    <name evidence="2" type="ORF">E9229_000454</name>
</gene>
<keyword evidence="3" id="KW-1185">Reference proteome</keyword>
<feature type="transmembrane region" description="Helical" evidence="1">
    <location>
        <begin position="27"/>
        <end position="48"/>
    </location>
</feature>
<reference evidence="2 3" key="1">
    <citation type="submission" date="2020-08" db="EMBL/GenBank/DDBJ databases">
        <title>Sequencing the genomes of 1000 actinobacteria strains.</title>
        <authorList>
            <person name="Klenk H.-P."/>
        </authorList>
    </citation>
    <scope>NUCLEOTIDE SEQUENCE [LARGE SCALE GENOMIC DNA]</scope>
    <source>
        <strain evidence="2 3">DSM 22826</strain>
    </source>
</reference>
<evidence type="ECO:0000256" key="1">
    <source>
        <dbReference type="SAM" id="Phobius"/>
    </source>
</evidence>
<dbReference type="AlphaFoldDB" id="A0A839QF68"/>
<evidence type="ECO:0000313" key="2">
    <source>
        <dbReference type="EMBL" id="MBB2994263.1"/>
    </source>
</evidence>
<comment type="caution">
    <text evidence="2">The sequence shown here is derived from an EMBL/GenBank/DDBJ whole genome shotgun (WGS) entry which is preliminary data.</text>
</comment>
<dbReference type="RefSeq" id="WP_183509643.1">
    <property type="nucleotide sequence ID" value="NZ_BAABGK010000041.1"/>
</dbReference>
<organism evidence="2 3">
    <name type="scientific">Paeniglutamicibacter cryotolerans</name>
    <dbReference type="NCBI Taxonomy" id="670079"/>
    <lineage>
        <taxon>Bacteria</taxon>
        <taxon>Bacillati</taxon>
        <taxon>Actinomycetota</taxon>
        <taxon>Actinomycetes</taxon>
        <taxon>Micrococcales</taxon>
        <taxon>Micrococcaceae</taxon>
        <taxon>Paeniglutamicibacter</taxon>
    </lineage>
</organism>
<name>A0A839QF68_9MICC</name>
<evidence type="ECO:0000313" key="3">
    <source>
        <dbReference type="Proteomes" id="UP000523000"/>
    </source>
</evidence>
<dbReference type="Proteomes" id="UP000523000">
    <property type="component" value="Unassembled WGS sequence"/>
</dbReference>
<feature type="transmembrane region" description="Helical" evidence="1">
    <location>
        <begin position="60"/>
        <end position="83"/>
    </location>
</feature>
<sequence length="104" mass="10612">MDSTPNTPASAAQPGPIEVTVHASPRFWPFICTGAAIGLILAIISAYASAESADFTRGTIAAFLGTGFAAGGAFLAGIAYLIVDRVTRSRSRRATALPLGDSEA</sequence>
<protein>
    <submittedName>
        <fullName evidence="2">MFS family permease</fullName>
    </submittedName>
</protein>
<keyword evidence="1" id="KW-0472">Membrane</keyword>
<keyword evidence="1" id="KW-1133">Transmembrane helix</keyword>